<organism evidence="1 2">
    <name type="scientific">Alosa alosa</name>
    <name type="common">allis shad</name>
    <dbReference type="NCBI Taxonomy" id="278164"/>
    <lineage>
        <taxon>Eukaryota</taxon>
        <taxon>Metazoa</taxon>
        <taxon>Chordata</taxon>
        <taxon>Craniata</taxon>
        <taxon>Vertebrata</taxon>
        <taxon>Euteleostomi</taxon>
        <taxon>Actinopterygii</taxon>
        <taxon>Neopterygii</taxon>
        <taxon>Teleostei</taxon>
        <taxon>Clupei</taxon>
        <taxon>Clupeiformes</taxon>
        <taxon>Clupeoidei</taxon>
        <taxon>Clupeidae</taxon>
        <taxon>Alosa</taxon>
    </lineage>
</organism>
<comment type="caution">
    <text evidence="1">The sequence shown here is derived from an EMBL/GenBank/DDBJ whole genome shotgun (WGS) entry which is preliminary data.</text>
</comment>
<sequence length="155" mass="17240">MNPPLLFGPLWPAERRPARHKGHGVTDRLDALASRGRQGSLVYLSLAHEDLLDSQAQEDSQVFRASTDSRATRVLVVQKDCRVNLDPKERRVYVESILTGSVASSTAVQEDRPVRENPDLQDHLALLVFQDSTDPAALRENRGSLANQGRTLRCC</sequence>
<name>A0AAV6FU73_9TELE</name>
<accession>A0AAV6FU73</accession>
<reference evidence="1" key="1">
    <citation type="submission" date="2020-10" db="EMBL/GenBank/DDBJ databases">
        <title>Chromosome-scale genome assembly of the Allis shad, Alosa alosa.</title>
        <authorList>
            <person name="Margot Z."/>
            <person name="Christophe K."/>
            <person name="Cabau C."/>
            <person name="Louis A."/>
            <person name="Berthelot C."/>
            <person name="Parey E."/>
            <person name="Roest Crollius H."/>
            <person name="Montfort J."/>
            <person name="Robinson-Rechavi M."/>
            <person name="Bucao C."/>
            <person name="Bouchez O."/>
            <person name="Gislard M."/>
            <person name="Lluch J."/>
            <person name="Milhes M."/>
            <person name="Lampietro C."/>
            <person name="Lopez Roques C."/>
            <person name="Donnadieu C."/>
            <person name="Braasch I."/>
            <person name="Desvignes T."/>
            <person name="Postlethwait J."/>
            <person name="Bobe J."/>
            <person name="Guiguen Y."/>
        </authorList>
    </citation>
    <scope>NUCLEOTIDE SEQUENCE</scope>
    <source>
        <strain evidence="1">M-15738</strain>
        <tissue evidence="1">Blood</tissue>
    </source>
</reference>
<evidence type="ECO:0000313" key="1">
    <source>
        <dbReference type="EMBL" id="KAG5266295.1"/>
    </source>
</evidence>
<dbReference type="EMBL" id="JADWDJ010000018">
    <property type="protein sequence ID" value="KAG5266295.1"/>
    <property type="molecule type" value="Genomic_DNA"/>
</dbReference>
<dbReference type="AlphaFoldDB" id="A0AAV6FU73"/>
<proteinExistence type="predicted"/>
<protein>
    <submittedName>
        <fullName evidence="1">Uncharacterized protein</fullName>
    </submittedName>
</protein>
<gene>
    <name evidence="1" type="ORF">AALO_G00229390</name>
</gene>
<evidence type="ECO:0000313" key="2">
    <source>
        <dbReference type="Proteomes" id="UP000823561"/>
    </source>
</evidence>
<keyword evidence="2" id="KW-1185">Reference proteome</keyword>
<dbReference type="Proteomes" id="UP000823561">
    <property type="component" value="Chromosome 18"/>
</dbReference>